<keyword evidence="3" id="KW-1185">Reference proteome</keyword>
<gene>
    <name evidence="2" type="ORF">RM780_05395</name>
</gene>
<dbReference type="InterPro" id="IPR010982">
    <property type="entry name" value="Lambda_DNA-bd_dom_sf"/>
</dbReference>
<evidence type="ECO:0000313" key="2">
    <source>
        <dbReference type="EMBL" id="MDT0306396.1"/>
    </source>
</evidence>
<feature type="region of interest" description="Disordered" evidence="1">
    <location>
        <begin position="316"/>
        <end position="342"/>
    </location>
</feature>
<dbReference type="EMBL" id="JAVREN010000005">
    <property type="protein sequence ID" value="MDT0306396.1"/>
    <property type="molecule type" value="Genomic_DNA"/>
</dbReference>
<dbReference type="SUPFAM" id="SSF47413">
    <property type="entry name" value="lambda repressor-like DNA-binding domains"/>
    <property type="match status" value="1"/>
</dbReference>
<dbReference type="CDD" id="cd00093">
    <property type="entry name" value="HTH_XRE"/>
    <property type="match status" value="1"/>
</dbReference>
<feature type="compositionally biased region" description="Basic and acidic residues" evidence="1">
    <location>
        <begin position="323"/>
        <end position="342"/>
    </location>
</feature>
<evidence type="ECO:0000313" key="3">
    <source>
        <dbReference type="Proteomes" id="UP001183388"/>
    </source>
</evidence>
<dbReference type="InterPro" id="IPR001387">
    <property type="entry name" value="Cro/C1-type_HTH"/>
</dbReference>
<organism evidence="2 3">
    <name type="scientific">Streptomyces boetiae</name>
    <dbReference type="NCBI Taxonomy" id="3075541"/>
    <lineage>
        <taxon>Bacteria</taxon>
        <taxon>Bacillati</taxon>
        <taxon>Actinomycetota</taxon>
        <taxon>Actinomycetes</taxon>
        <taxon>Kitasatosporales</taxon>
        <taxon>Streptomycetaceae</taxon>
        <taxon>Streptomyces</taxon>
    </lineage>
</organism>
<dbReference type="RefSeq" id="WP_311629318.1">
    <property type="nucleotide sequence ID" value="NZ_JAVREN010000005.1"/>
</dbReference>
<dbReference type="Gene3D" id="1.10.260.40">
    <property type="entry name" value="lambda repressor-like DNA-binding domains"/>
    <property type="match status" value="1"/>
</dbReference>
<dbReference type="Pfam" id="PF13560">
    <property type="entry name" value="HTH_31"/>
    <property type="match status" value="1"/>
</dbReference>
<sequence length="342" mass="36549">MSEQGVKGCENCGAELVQRRGPGRRRRYCDARCRREAQRAREGRDRPRPLLAQRIAEDIQEAAALLVRAEYGRRDLGALLGLAHGLSRDIDAYVAAAVLDARHGGTKWEAVAEAARVSVATARSKWRHSAVERLLRARAGERAPEVAPASPAGGGAGRLLVSAFFHLVRESGMPRPELARRLGVSPSHLSRTLAGHRLPGWDMTCSLALELGTQPAELRVLWESAHGLSAPAVPSIPQAAAALHAALRGLHLAAGRPTPQEVRRRSEGALGAELVEDALAGRLVPPWERLAALVSALGGTPAHYRPLWEGVHDSAVRTQGRAAEAEGPRRGGPEDGSCDGHP</sequence>
<comment type="caution">
    <text evidence="2">The sequence shown here is derived from an EMBL/GenBank/DDBJ whole genome shotgun (WGS) entry which is preliminary data.</text>
</comment>
<accession>A0ABU2L4A4</accession>
<dbReference type="Proteomes" id="UP001183388">
    <property type="component" value="Unassembled WGS sequence"/>
</dbReference>
<name>A0ABU2L4A4_9ACTN</name>
<reference evidence="3" key="1">
    <citation type="submission" date="2023-07" db="EMBL/GenBank/DDBJ databases">
        <title>30 novel species of actinomycetes from the DSMZ collection.</title>
        <authorList>
            <person name="Nouioui I."/>
        </authorList>
    </citation>
    <scope>NUCLEOTIDE SEQUENCE [LARGE SCALE GENOMIC DNA]</scope>
    <source>
        <strain evidence="3">DSM 44917</strain>
    </source>
</reference>
<evidence type="ECO:0000256" key="1">
    <source>
        <dbReference type="SAM" id="MobiDB-lite"/>
    </source>
</evidence>
<proteinExistence type="predicted"/>
<protein>
    <submittedName>
        <fullName evidence="2">Helix-turn-helix transcriptional regulator</fullName>
    </submittedName>
</protein>